<proteinExistence type="predicted"/>
<keyword evidence="2" id="KW-1185">Reference proteome</keyword>
<organism evidence="1 2">
    <name type="scientific">Euplotes crassus</name>
    <dbReference type="NCBI Taxonomy" id="5936"/>
    <lineage>
        <taxon>Eukaryota</taxon>
        <taxon>Sar</taxon>
        <taxon>Alveolata</taxon>
        <taxon>Ciliophora</taxon>
        <taxon>Intramacronucleata</taxon>
        <taxon>Spirotrichea</taxon>
        <taxon>Hypotrichia</taxon>
        <taxon>Euplotida</taxon>
        <taxon>Euplotidae</taxon>
        <taxon>Moneuplotes</taxon>
    </lineage>
</organism>
<evidence type="ECO:0000313" key="1">
    <source>
        <dbReference type="EMBL" id="CAI2375653.1"/>
    </source>
</evidence>
<name>A0AAD2D0U0_EUPCR</name>
<dbReference type="AlphaFoldDB" id="A0AAD2D0U0"/>
<protein>
    <submittedName>
        <fullName evidence="1">Uncharacterized protein</fullName>
    </submittedName>
</protein>
<comment type="caution">
    <text evidence="1">The sequence shown here is derived from an EMBL/GenBank/DDBJ whole genome shotgun (WGS) entry which is preliminary data.</text>
</comment>
<evidence type="ECO:0000313" key="2">
    <source>
        <dbReference type="Proteomes" id="UP001295684"/>
    </source>
</evidence>
<reference evidence="1" key="1">
    <citation type="submission" date="2023-07" db="EMBL/GenBank/DDBJ databases">
        <authorList>
            <consortium name="AG Swart"/>
            <person name="Singh M."/>
            <person name="Singh A."/>
            <person name="Seah K."/>
            <person name="Emmerich C."/>
        </authorList>
    </citation>
    <scope>NUCLEOTIDE SEQUENCE</scope>
    <source>
        <strain evidence="1">DP1</strain>
    </source>
</reference>
<dbReference type="EMBL" id="CAMPGE010017146">
    <property type="protein sequence ID" value="CAI2375653.1"/>
    <property type="molecule type" value="Genomic_DNA"/>
</dbReference>
<dbReference type="Proteomes" id="UP001295684">
    <property type="component" value="Unassembled WGS sequence"/>
</dbReference>
<accession>A0AAD2D0U0</accession>
<gene>
    <name evidence="1" type="ORF">ECRASSUSDP1_LOCUS17016</name>
</gene>
<sequence>MNACGNCYECGVIIGPMTGWCQTHAYQKFMSHYLNALKEGIQDWKSMIEEHKAGKIYKDVRKTEQCLFRNEDALAKIIFVNTYEWAFHGGAYNTTVLIDINQSGNNYQRCHIPKFKSLMLPKIVRFVIEKDLHMCRKRYAQYLSLSKKDISHLEVVSKREDEKLGWCLPLILRNTYGLSYLKISGFTISVLELKRILYPSGLPLSLELNNCKIVQIGKPYLPSYKSDDSSKINKLYCVSLTQCALKIDEEDLVKLVTELSPKIKLHIMS</sequence>